<gene>
    <name evidence="2" type="ORF">F3Y22_tig00013738pilonHSYRG00079</name>
</gene>
<reference evidence="2" key="1">
    <citation type="submission" date="2019-09" db="EMBL/GenBank/DDBJ databases">
        <title>Draft genome information of white flower Hibiscus syriacus.</title>
        <authorList>
            <person name="Kim Y.-M."/>
        </authorList>
    </citation>
    <scope>NUCLEOTIDE SEQUENCE [LARGE SCALE GENOMIC DNA]</scope>
    <source>
        <strain evidence="2">YM2019G1</strain>
    </source>
</reference>
<name>A0A6A3C0X4_HIBSY</name>
<dbReference type="GO" id="GO:0005643">
    <property type="term" value="C:nuclear pore"/>
    <property type="evidence" value="ECO:0007669"/>
    <property type="project" value="InterPro"/>
</dbReference>
<proteinExistence type="predicted"/>
<evidence type="ECO:0008006" key="4">
    <source>
        <dbReference type="Google" id="ProtNLM"/>
    </source>
</evidence>
<dbReference type="PANTHER" id="PTHR31344">
    <property type="entry name" value="NUCLEAR PORE COMPLEX PROTEIN NUP205"/>
    <property type="match status" value="1"/>
</dbReference>
<keyword evidence="3" id="KW-1185">Reference proteome</keyword>
<dbReference type="PANTHER" id="PTHR31344:SF15">
    <property type="entry name" value="EEIG1_EHBP1 PROTEIN AMINO-TERMINAL DOMAIN PROTEIN"/>
    <property type="match status" value="1"/>
</dbReference>
<comment type="caution">
    <text evidence="2">The sequence shown here is derived from an EMBL/GenBank/DDBJ whole genome shotgun (WGS) entry which is preliminary data.</text>
</comment>
<organism evidence="2 3">
    <name type="scientific">Hibiscus syriacus</name>
    <name type="common">Rose of Sharon</name>
    <dbReference type="NCBI Taxonomy" id="106335"/>
    <lineage>
        <taxon>Eukaryota</taxon>
        <taxon>Viridiplantae</taxon>
        <taxon>Streptophyta</taxon>
        <taxon>Embryophyta</taxon>
        <taxon>Tracheophyta</taxon>
        <taxon>Spermatophyta</taxon>
        <taxon>Magnoliopsida</taxon>
        <taxon>eudicotyledons</taxon>
        <taxon>Gunneridae</taxon>
        <taxon>Pentapetalae</taxon>
        <taxon>rosids</taxon>
        <taxon>malvids</taxon>
        <taxon>Malvales</taxon>
        <taxon>Malvaceae</taxon>
        <taxon>Malvoideae</taxon>
        <taxon>Hibiscus</taxon>
    </lineage>
</organism>
<feature type="region of interest" description="Disordered" evidence="1">
    <location>
        <begin position="11"/>
        <end position="31"/>
    </location>
</feature>
<feature type="compositionally biased region" description="Polar residues" evidence="1">
    <location>
        <begin position="19"/>
        <end position="31"/>
    </location>
</feature>
<evidence type="ECO:0000313" key="3">
    <source>
        <dbReference type="Proteomes" id="UP000436088"/>
    </source>
</evidence>
<dbReference type="AlphaFoldDB" id="A0A6A3C0X4"/>
<accession>A0A6A3C0X4</accession>
<evidence type="ECO:0000256" key="1">
    <source>
        <dbReference type="SAM" id="MobiDB-lite"/>
    </source>
</evidence>
<dbReference type="EMBL" id="VEPZ02000557">
    <property type="protein sequence ID" value="KAE8722725.1"/>
    <property type="molecule type" value="Genomic_DNA"/>
</dbReference>
<dbReference type="InterPro" id="IPR021827">
    <property type="entry name" value="Nup186/Nup192/Nup205"/>
</dbReference>
<protein>
    <recommendedName>
        <fullName evidence="4">C2 NT-type domain-containing protein</fullName>
    </recommendedName>
</protein>
<sequence length="181" mass="19897">MVLGLNAKNRRGPKWENGECNSGSTKTASPTLGSIVGEGKIEFNESFTLAVNLGKDPVVGTDIVDLAEYGVIKETVDVTVSMNRKRNYSSNTPQPILFIKIDRIYKGHNISSLRGSLSKELPQDRKRSESVSSLMEEEYAEETEIASFTDDDVSSHSSLTVSSSTLRYSCVQLTLFILVLL</sequence>
<evidence type="ECO:0000313" key="2">
    <source>
        <dbReference type="EMBL" id="KAE8722725.1"/>
    </source>
</evidence>
<dbReference type="Proteomes" id="UP000436088">
    <property type="component" value="Unassembled WGS sequence"/>
</dbReference>